<dbReference type="InterPro" id="IPR037066">
    <property type="entry name" value="Plug_dom_sf"/>
</dbReference>
<dbReference type="RefSeq" id="WP_230840890.1">
    <property type="nucleotide sequence ID" value="NZ_CP063845.1"/>
</dbReference>
<keyword evidence="7" id="KW-0732">Signal</keyword>
<keyword evidence="18" id="KW-1185">Reference proteome</keyword>
<evidence type="ECO:0000256" key="14">
    <source>
        <dbReference type="RuleBase" id="RU003357"/>
    </source>
</evidence>
<dbReference type="InterPro" id="IPR039426">
    <property type="entry name" value="TonB-dep_rcpt-like"/>
</dbReference>
<dbReference type="PANTHER" id="PTHR32552">
    <property type="entry name" value="FERRICHROME IRON RECEPTOR-RELATED"/>
    <property type="match status" value="1"/>
</dbReference>
<evidence type="ECO:0000256" key="2">
    <source>
        <dbReference type="ARBA" id="ARBA00009810"/>
    </source>
</evidence>
<keyword evidence="5" id="KW-0410">Iron transport</keyword>
<dbReference type="NCBIfam" id="TIGR01783">
    <property type="entry name" value="TonB-siderophor"/>
    <property type="match status" value="1"/>
</dbReference>
<dbReference type="Proteomes" id="UP001054846">
    <property type="component" value="Chromosome"/>
</dbReference>
<dbReference type="Pfam" id="PF07715">
    <property type="entry name" value="Plug"/>
    <property type="match status" value="1"/>
</dbReference>
<dbReference type="SUPFAM" id="SSF56935">
    <property type="entry name" value="Porins"/>
    <property type="match status" value="1"/>
</dbReference>
<evidence type="ECO:0000256" key="6">
    <source>
        <dbReference type="ARBA" id="ARBA00022692"/>
    </source>
</evidence>
<keyword evidence="3 13" id="KW-0813">Transport</keyword>
<sequence length="738" mass="81072">MVGSKTLQAWGGALVVSAGLHIAGLDSQLLAKNIEIGAYQVPVPRRDELPVGTASARSLGEVTLAQAEPAPAPAQPDAADLDEVTVEGTRYFRKNTSSATRTDTPILDIPQSVQVIPRQVLEDQQATRLGDAVRNVSGVVTGNTFAGAFDRFIIRGFSSFELLRNGFRDSEGAAKDISNFEQVEVLKGPSSITYGLLEPGGIVNYVTKKPLRRAYYAAEVKVGSFSLVRPTVDFSGPITADGNLLYRLNAAYESSNGFRDFSDFERWFASPVITWQASEATQLTFEADLLRDARPFDRGLIAFGRGVVDVPYSRRFGEPGDYYKVQQLAYGVRIDHKATEAWQVRSGLRFNFQSLRDYRAEPVNFNESTGILTRNFRGNDDINETYAWQTDVIGKFKTDSIDHTLLVGFEYFRGFADGQQRRAAPGTTPSLNIFNPVYGAVQQPLTVTVRDGFSGLSSLGFYLQDQIAFTPWLQLVAGGRYDVVEQQALDRLNQSYTLQRDQAITPRVGLLLKPASNVSIYGSYSRSFTPLLGLSREGTSFRPETGTQYEVGVKAELLDNRLFATVAAYEITKENVLTTDPSDPGFAIQVGEQKSRGLEFDVIGQLAEGWRVVTSYALNEAVVSRDNDFPVGNRLPGAPGNTASFWTDYQFKTGSLAGLGIGAGLFYVDNRTGDLDNSFEVPSYIRTDATLSYRFSGWKAALSVRNLFDVRYIESPAFRTSIIPGAPITFVGSLSAEF</sequence>
<keyword evidence="10 14" id="KW-0798">TonB box</keyword>
<feature type="domain" description="TonB-dependent receptor plug" evidence="16">
    <location>
        <begin position="106"/>
        <end position="202"/>
    </location>
</feature>
<keyword evidence="6 13" id="KW-0812">Transmembrane</keyword>
<keyword evidence="17" id="KW-0675">Receptor</keyword>
<gene>
    <name evidence="17" type="ORF">ISF26_18970</name>
</gene>
<dbReference type="Gene3D" id="2.170.130.10">
    <property type="entry name" value="TonB-dependent receptor, plug domain"/>
    <property type="match status" value="1"/>
</dbReference>
<reference evidence="17 18" key="1">
    <citation type="journal article" date="2021" name="Genome Biol. Evol.">
        <title>Complete Genome Sequencing of a Novel Gloeobacter Species from a Waterfall Cave in Mexico.</title>
        <authorList>
            <person name="Saw J.H."/>
            <person name="Cardona T."/>
            <person name="Montejano G."/>
        </authorList>
    </citation>
    <scope>NUCLEOTIDE SEQUENCE [LARGE SCALE GENOMIC DNA]</scope>
    <source>
        <strain evidence="17">MG652769</strain>
    </source>
</reference>
<dbReference type="PROSITE" id="PS52016">
    <property type="entry name" value="TONB_DEPENDENT_REC_3"/>
    <property type="match status" value="1"/>
</dbReference>
<dbReference type="CDD" id="cd01347">
    <property type="entry name" value="ligand_gated_channel"/>
    <property type="match status" value="1"/>
</dbReference>
<dbReference type="InterPro" id="IPR036942">
    <property type="entry name" value="Beta-barrel_TonB_sf"/>
</dbReference>
<accession>A0ABY3PJN5</accession>
<comment type="similarity">
    <text evidence="2 13 14">Belongs to the TonB-dependent receptor family.</text>
</comment>
<dbReference type="PANTHER" id="PTHR32552:SF68">
    <property type="entry name" value="FERRICHROME OUTER MEMBRANE TRANSPORTER_PHAGE RECEPTOR"/>
    <property type="match status" value="1"/>
</dbReference>
<evidence type="ECO:0000256" key="7">
    <source>
        <dbReference type="ARBA" id="ARBA00022729"/>
    </source>
</evidence>
<dbReference type="InterPro" id="IPR012910">
    <property type="entry name" value="Plug_dom"/>
</dbReference>
<evidence type="ECO:0000313" key="18">
    <source>
        <dbReference type="Proteomes" id="UP001054846"/>
    </source>
</evidence>
<keyword evidence="9" id="KW-0406">Ion transport</keyword>
<evidence type="ECO:0000256" key="13">
    <source>
        <dbReference type="PROSITE-ProRule" id="PRU01360"/>
    </source>
</evidence>
<evidence type="ECO:0000256" key="8">
    <source>
        <dbReference type="ARBA" id="ARBA00023004"/>
    </source>
</evidence>
<feature type="domain" description="TonB-dependent receptor-like beta-barrel" evidence="15">
    <location>
        <begin position="274"/>
        <end position="707"/>
    </location>
</feature>
<keyword evidence="11 13" id="KW-0472">Membrane</keyword>
<evidence type="ECO:0000259" key="15">
    <source>
        <dbReference type="Pfam" id="PF00593"/>
    </source>
</evidence>
<keyword evidence="8" id="KW-0408">Iron</keyword>
<dbReference type="InterPro" id="IPR000531">
    <property type="entry name" value="Beta-barrel_TonB"/>
</dbReference>
<evidence type="ECO:0000259" key="16">
    <source>
        <dbReference type="Pfam" id="PF07715"/>
    </source>
</evidence>
<keyword evidence="12 13" id="KW-0998">Cell outer membrane</keyword>
<evidence type="ECO:0000256" key="9">
    <source>
        <dbReference type="ARBA" id="ARBA00023065"/>
    </source>
</evidence>
<comment type="subcellular location">
    <subcellularLocation>
        <location evidence="1 13">Cell outer membrane</location>
        <topology evidence="1 13">Multi-pass membrane protein</topology>
    </subcellularLocation>
</comment>
<evidence type="ECO:0000313" key="17">
    <source>
        <dbReference type="EMBL" id="UFP93836.1"/>
    </source>
</evidence>
<proteinExistence type="inferred from homology"/>
<dbReference type="Pfam" id="PF00593">
    <property type="entry name" value="TonB_dep_Rec_b-barrel"/>
    <property type="match status" value="1"/>
</dbReference>
<evidence type="ECO:0000256" key="12">
    <source>
        <dbReference type="ARBA" id="ARBA00023237"/>
    </source>
</evidence>
<name>A0ABY3PJN5_9CYAN</name>
<evidence type="ECO:0000256" key="5">
    <source>
        <dbReference type="ARBA" id="ARBA00022496"/>
    </source>
</evidence>
<protein>
    <submittedName>
        <fullName evidence="17">TonB-dependent siderophore receptor</fullName>
    </submittedName>
</protein>
<evidence type="ECO:0000256" key="4">
    <source>
        <dbReference type="ARBA" id="ARBA00022452"/>
    </source>
</evidence>
<dbReference type="Gene3D" id="2.40.170.20">
    <property type="entry name" value="TonB-dependent receptor, beta-barrel domain"/>
    <property type="match status" value="1"/>
</dbReference>
<evidence type="ECO:0000256" key="1">
    <source>
        <dbReference type="ARBA" id="ARBA00004571"/>
    </source>
</evidence>
<dbReference type="InterPro" id="IPR010105">
    <property type="entry name" value="TonB_sidphr_rcpt"/>
</dbReference>
<evidence type="ECO:0000256" key="11">
    <source>
        <dbReference type="ARBA" id="ARBA00023136"/>
    </source>
</evidence>
<evidence type="ECO:0000256" key="10">
    <source>
        <dbReference type="ARBA" id="ARBA00023077"/>
    </source>
</evidence>
<evidence type="ECO:0000256" key="3">
    <source>
        <dbReference type="ARBA" id="ARBA00022448"/>
    </source>
</evidence>
<dbReference type="EMBL" id="CP063845">
    <property type="protein sequence ID" value="UFP93836.1"/>
    <property type="molecule type" value="Genomic_DNA"/>
</dbReference>
<keyword evidence="4 13" id="KW-1134">Transmembrane beta strand</keyword>
<organism evidence="17 18">
    <name type="scientific">Gloeobacter morelensis MG652769</name>
    <dbReference type="NCBI Taxonomy" id="2781736"/>
    <lineage>
        <taxon>Bacteria</taxon>
        <taxon>Bacillati</taxon>
        <taxon>Cyanobacteriota</taxon>
        <taxon>Cyanophyceae</taxon>
        <taxon>Gloeobacterales</taxon>
        <taxon>Gloeobacteraceae</taxon>
        <taxon>Gloeobacter</taxon>
        <taxon>Gloeobacter morelensis</taxon>
    </lineage>
</organism>